<keyword evidence="4 6" id="KW-0472">Membrane</keyword>
<evidence type="ECO:0000256" key="3">
    <source>
        <dbReference type="ARBA" id="ARBA00022989"/>
    </source>
</evidence>
<sequence>MVESVTDVRHSSAAGTALKTLGSDVARLHPLVMLYLLTIVMPLGFDIGSIAMTSVRLLLLVVIIPLTVGLISGQYGRRYPIDWLFFLHVVWAAISLLVNNPNRAIESIGSTGIEFIGGYVLARAYIRTASDFIGLIRVVLALVVLLLPFAILETRSGTAVIPAVIERLPVLTTVTQVDIPMRMSLHRVQAVFAHPIHFGLFCSVALSLTYVGLRNSMSLVGRIVACMAIGLGIFLSLSSGALLAAMLQIGLITWDRIFRNMRRRWLLLVGLFVAMYVTIDILSNRTPLKVMMSYATFSAHTAYYRSIIFDWGMRNVWDNPIFGLGFRPWIRPSYMKTGTIDNFWLVIAIRNGIPGFLLLALGYADAIIRVGRRQFTPGTTLANLKLAWMFTFVGLSFTLSTVHIWTAIYSFVFFMLGSGLWLASVSSEPDRVAGGRPKRRRTVWTQQLESRSQADRSAVLTDAGGDRASGGDPETVDNEIEPPAPQSGPSRSDGPSFTRFPQSSDSTPSRSRRR</sequence>
<feature type="transmembrane region" description="Helical" evidence="6">
    <location>
        <begin position="191"/>
        <end position="213"/>
    </location>
</feature>
<dbReference type="Proteomes" id="UP000244924">
    <property type="component" value="Unassembled WGS sequence"/>
</dbReference>
<feature type="transmembrane region" description="Helical" evidence="6">
    <location>
        <begin position="28"/>
        <end position="45"/>
    </location>
</feature>
<evidence type="ECO:0000256" key="5">
    <source>
        <dbReference type="SAM" id="MobiDB-lite"/>
    </source>
</evidence>
<reference evidence="8 9" key="1">
    <citation type="submission" date="2018-03" db="EMBL/GenBank/DDBJ databases">
        <authorList>
            <person name="Keele B.F."/>
        </authorList>
    </citation>
    <scope>NUCLEOTIDE SEQUENCE [LARGE SCALE GENOMIC DNA]</scope>
    <source>
        <strain evidence="8 9">CECT 8626</strain>
    </source>
</reference>
<dbReference type="RefSeq" id="WP_108854166.1">
    <property type="nucleotide sequence ID" value="NZ_OMOQ01000003.1"/>
</dbReference>
<evidence type="ECO:0000256" key="2">
    <source>
        <dbReference type="ARBA" id="ARBA00022692"/>
    </source>
</evidence>
<evidence type="ECO:0000259" key="7">
    <source>
        <dbReference type="Pfam" id="PF04932"/>
    </source>
</evidence>
<proteinExistence type="predicted"/>
<feature type="compositionally biased region" description="Low complexity" evidence="5">
    <location>
        <begin position="503"/>
        <end position="514"/>
    </location>
</feature>
<organism evidence="8 9">
    <name type="scientific">Albidovulum aquaemixtae</name>
    <dbReference type="NCBI Taxonomy" id="1542388"/>
    <lineage>
        <taxon>Bacteria</taxon>
        <taxon>Pseudomonadati</taxon>
        <taxon>Pseudomonadota</taxon>
        <taxon>Alphaproteobacteria</taxon>
        <taxon>Rhodobacterales</taxon>
        <taxon>Paracoccaceae</taxon>
        <taxon>Albidovulum</taxon>
    </lineage>
</organism>
<dbReference type="AlphaFoldDB" id="A0A2R8BL36"/>
<feature type="transmembrane region" description="Helical" evidence="6">
    <location>
        <begin position="265"/>
        <end position="283"/>
    </location>
</feature>
<evidence type="ECO:0000313" key="8">
    <source>
        <dbReference type="EMBL" id="SPH24106.1"/>
    </source>
</evidence>
<gene>
    <name evidence="8" type="ORF">DEA8626_03155</name>
</gene>
<feature type="domain" description="O-antigen ligase-related" evidence="7">
    <location>
        <begin position="225"/>
        <end position="359"/>
    </location>
</feature>
<feature type="transmembrane region" description="Helical" evidence="6">
    <location>
        <begin position="343"/>
        <end position="368"/>
    </location>
</feature>
<dbReference type="PANTHER" id="PTHR37422">
    <property type="entry name" value="TEICHURONIC ACID BIOSYNTHESIS PROTEIN TUAE"/>
    <property type="match status" value="1"/>
</dbReference>
<protein>
    <recommendedName>
        <fullName evidence="7">O-antigen ligase-related domain-containing protein</fullName>
    </recommendedName>
</protein>
<keyword evidence="9" id="KW-1185">Reference proteome</keyword>
<feature type="transmembrane region" description="Helical" evidence="6">
    <location>
        <begin position="132"/>
        <end position="152"/>
    </location>
</feature>
<dbReference type="OrthoDB" id="264250at2"/>
<evidence type="ECO:0000256" key="1">
    <source>
        <dbReference type="ARBA" id="ARBA00004141"/>
    </source>
</evidence>
<feature type="transmembrane region" description="Helical" evidence="6">
    <location>
        <begin position="57"/>
        <end position="75"/>
    </location>
</feature>
<evidence type="ECO:0000256" key="4">
    <source>
        <dbReference type="ARBA" id="ARBA00023136"/>
    </source>
</evidence>
<evidence type="ECO:0000313" key="9">
    <source>
        <dbReference type="Proteomes" id="UP000244924"/>
    </source>
</evidence>
<dbReference type="InterPro" id="IPR007016">
    <property type="entry name" value="O-antigen_ligase-rel_domated"/>
</dbReference>
<feature type="region of interest" description="Disordered" evidence="5">
    <location>
        <begin position="428"/>
        <end position="514"/>
    </location>
</feature>
<keyword evidence="2 6" id="KW-0812">Transmembrane</keyword>
<dbReference type="InterPro" id="IPR051533">
    <property type="entry name" value="WaaL-like"/>
</dbReference>
<dbReference type="EMBL" id="OMOQ01000003">
    <property type="protein sequence ID" value="SPH24106.1"/>
    <property type="molecule type" value="Genomic_DNA"/>
</dbReference>
<dbReference type="GO" id="GO:0016020">
    <property type="term" value="C:membrane"/>
    <property type="evidence" value="ECO:0007669"/>
    <property type="project" value="UniProtKB-SubCell"/>
</dbReference>
<feature type="transmembrane region" description="Helical" evidence="6">
    <location>
        <begin position="380"/>
        <end position="398"/>
    </location>
</feature>
<feature type="transmembrane region" description="Helical" evidence="6">
    <location>
        <begin position="219"/>
        <end position="244"/>
    </location>
</feature>
<accession>A0A2R8BL36</accession>
<dbReference type="PANTHER" id="PTHR37422:SF13">
    <property type="entry name" value="LIPOPOLYSACCHARIDE BIOSYNTHESIS PROTEIN PA4999-RELATED"/>
    <property type="match status" value="1"/>
</dbReference>
<dbReference type="Pfam" id="PF04932">
    <property type="entry name" value="Wzy_C"/>
    <property type="match status" value="1"/>
</dbReference>
<feature type="compositionally biased region" description="Polar residues" evidence="5">
    <location>
        <begin position="487"/>
        <end position="502"/>
    </location>
</feature>
<comment type="subcellular location">
    <subcellularLocation>
        <location evidence="1">Membrane</location>
        <topology evidence="1">Multi-pass membrane protein</topology>
    </subcellularLocation>
</comment>
<keyword evidence="3 6" id="KW-1133">Transmembrane helix</keyword>
<evidence type="ECO:0000256" key="6">
    <source>
        <dbReference type="SAM" id="Phobius"/>
    </source>
</evidence>
<name>A0A2R8BL36_9RHOB</name>